<dbReference type="Proteomes" id="UP001066276">
    <property type="component" value="Chromosome 7"/>
</dbReference>
<dbReference type="EMBL" id="JANPWB010000011">
    <property type="protein sequence ID" value="KAJ1122687.1"/>
    <property type="molecule type" value="Genomic_DNA"/>
</dbReference>
<keyword evidence="2" id="KW-1185">Reference proteome</keyword>
<protein>
    <recommendedName>
        <fullName evidence="3">EF-hand domain-containing protein</fullName>
    </recommendedName>
</protein>
<accession>A0AAV7P5Z7</accession>
<proteinExistence type="predicted"/>
<reference evidence="1" key="1">
    <citation type="journal article" date="2022" name="bioRxiv">
        <title>Sequencing and chromosome-scale assembly of the giantPleurodeles waltlgenome.</title>
        <authorList>
            <person name="Brown T."/>
            <person name="Elewa A."/>
            <person name="Iarovenko S."/>
            <person name="Subramanian E."/>
            <person name="Araus A.J."/>
            <person name="Petzold A."/>
            <person name="Susuki M."/>
            <person name="Suzuki K.-i.T."/>
            <person name="Hayashi T."/>
            <person name="Toyoda A."/>
            <person name="Oliveira C."/>
            <person name="Osipova E."/>
            <person name="Leigh N.D."/>
            <person name="Simon A."/>
            <person name="Yun M.H."/>
        </authorList>
    </citation>
    <scope>NUCLEOTIDE SEQUENCE</scope>
    <source>
        <strain evidence="1">20211129_DDA</strain>
        <tissue evidence="1">Liver</tissue>
    </source>
</reference>
<name>A0AAV7P5Z7_PLEWA</name>
<evidence type="ECO:0000313" key="2">
    <source>
        <dbReference type="Proteomes" id="UP001066276"/>
    </source>
</evidence>
<evidence type="ECO:0000313" key="1">
    <source>
        <dbReference type="EMBL" id="KAJ1122687.1"/>
    </source>
</evidence>
<comment type="caution">
    <text evidence="1">The sequence shown here is derived from an EMBL/GenBank/DDBJ whole genome shotgun (WGS) entry which is preliminary data.</text>
</comment>
<dbReference type="AlphaFoldDB" id="A0AAV7P5Z7"/>
<evidence type="ECO:0008006" key="3">
    <source>
        <dbReference type="Google" id="ProtNLM"/>
    </source>
</evidence>
<sequence>MRKRIERQPHERAKLDDGEKIEEDEWVVADVSDMDGAIDKEEWEAAIREDIVGRERRKAPPTDWRCFLGHSDCSCKA</sequence>
<gene>
    <name evidence="1" type="ORF">NDU88_001172</name>
</gene>
<organism evidence="1 2">
    <name type="scientific">Pleurodeles waltl</name>
    <name type="common">Iberian ribbed newt</name>
    <dbReference type="NCBI Taxonomy" id="8319"/>
    <lineage>
        <taxon>Eukaryota</taxon>
        <taxon>Metazoa</taxon>
        <taxon>Chordata</taxon>
        <taxon>Craniata</taxon>
        <taxon>Vertebrata</taxon>
        <taxon>Euteleostomi</taxon>
        <taxon>Amphibia</taxon>
        <taxon>Batrachia</taxon>
        <taxon>Caudata</taxon>
        <taxon>Salamandroidea</taxon>
        <taxon>Salamandridae</taxon>
        <taxon>Pleurodelinae</taxon>
        <taxon>Pleurodeles</taxon>
    </lineage>
</organism>